<keyword evidence="4" id="KW-1185">Reference proteome</keyword>
<dbReference type="Gene3D" id="3.90.176.10">
    <property type="entry name" value="Toxin ADP-ribosyltransferase, Chain A, domain 1"/>
    <property type="match status" value="1"/>
</dbReference>
<proteinExistence type="predicted"/>
<dbReference type="Proteomes" id="UP000663829">
    <property type="component" value="Unassembled WGS sequence"/>
</dbReference>
<sequence length="484" mass="56118">MGNGLSRHIRYRTPLDESSVRANPTRVLSIRNWNGRHTPVDSAYIYALQSATDNKKVFISCTPFDQIAYEQINTLLAKVENCIIFSTGIGNYFDILDEIDCFIPCLSAYYYDDRQCQGEFTYAVKGKVKIIPISIQDNVTRFMPDWIQIGLHLSDILTLSKSQSSLLKRLQKEFIEVQKRNEQEDFHISHYQRSNPTLMTPALSLKKRSADNHRYISDPDNLEWTLVFHDPAKKRAQFHKRLNKTKTEPKIRRMLTGIMSYYIKLNQFTPTVGSFFRHAIEQQNLAYILKAYTSVTNFSGILNRHLAADSLAYFTPTLEIGMDYSRLKCLIDYIALVMEYTNYKENIYKDIAYRGLVLAETDLYKYVVGTKILNTAFLSTSRDRHVAEMFSDNTGSDRISVLCTYRIKNDRTALDLTPISEVQDEQEVLILPFSAFYVRRVVKSSKPTLRQRIEMELEECDEIPMAAIENEDEDNLDIYTKTRL</sequence>
<name>A0A814YFE4_9BILA</name>
<dbReference type="Pfam" id="PF03496">
    <property type="entry name" value="ADPrib_exo_Tox"/>
    <property type="match status" value="1"/>
</dbReference>
<feature type="domain" description="ADP ribosyltransferase" evidence="1">
    <location>
        <begin position="366"/>
        <end position="444"/>
    </location>
</feature>
<dbReference type="EMBL" id="CAJOBC010009600">
    <property type="protein sequence ID" value="CAF3991859.1"/>
    <property type="molecule type" value="Genomic_DNA"/>
</dbReference>
<organism evidence="2 4">
    <name type="scientific">Didymodactylos carnosus</name>
    <dbReference type="NCBI Taxonomy" id="1234261"/>
    <lineage>
        <taxon>Eukaryota</taxon>
        <taxon>Metazoa</taxon>
        <taxon>Spiralia</taxon>
        <taxon>Gnathifera</taxon>
        <taxon>Rotifera</taxon>
        <taxon>Eurotatoria</taxon>
        <taxon>Bdelloidea</taxon>
        <taxon>Philodinida</taxon>
        <taxon>Philodinidae</taxon>
        <taxon>Didymodactylos</taxon>
    </lineage>
</organism>
<dbReference type="InterPro" id="IPR003540">
    <property type="entry name" value="ADP-ribosyltransferase"/>
</dbReference>
<dbReference type="OrthoDB" id="2890956at2759"/>
<evidence type="ECO:0000313" key="2">
    <source>
        <dbReference type="EMBL" id="CAF1229097.1"/>
    </source>
</evidence>
<reference evidence="2" key="1">
    <citation type="submission" date="2021-02" db="EMBL/GenBank/DDBJ databases">
        <authorList>
            <person name="Nowell W R."/>
        </authorList>
    </citation>
    <scope>NUCLEOTIDE SEQUENCE</scope>
</reference>
<evidence type="ECO:0000259" key="1">
    <source>
        <dbReference type="Pfam" id="PF03496"/>
    </source>
</evidence>
<dbReference type="GO" id="GO:0005576">
    <property type="term" value="C:extracellular region"/>
    <property type="evidence" value="ECO:0007669"/>
    <property type="project" value="InterPro"/>
</dbReference>
<gene>
    <name evidence="2" type="ORF">GPM918_LOCUS25078</name>
    <name evidence="3" type="ORF">SRO942_LOCUS25085</name>
</gene>
<dbReference type="EMBL" id="CAJNOQ010009594">
    <property type="protein sequence ID" value="CAF1229097.1"/>
    <property type="molecule type" value="Genomic_DNA"/>
</dbReference>
<dbReference type="SUPFAM" id="SSF56399">
    <property type="entry name" value="ADP-ribosylation"/>
    <property type="match status" value="1"/>
</dbReference>
<dbReference type="Proteomes" id="UP000681722">
    <property type="component" value="Unassembled WGS sequence"/>
</dbReference>
<evidence type="ECO:0000313" key="3">
    <source>
        <dbReference type="EMBL" id="CAF3991859.1"/>
    </source>
</evidence>
<evidence type="ECO:0000313" key="4">
    <source>
        <dbReference type="Proteomes" id="UP000663829"/>
    </source>
</evidence>
<dbReference type="AlphaFoldDB" id="A0A814YFE4"/>
<comment type="caution">
    <text evidence="2">The sequence shown here is derived from an EMBL/GenBank/DDBJ whole genome shotgun (WGS) entry which is preliminary data.</text>
</comment>
<accession>A0A814YFE4</accession>
<protein>
    <recommendedName>
        <fullName evidence="1">ADP ribosyltransferase domain-containing protein</fullName>
    </recommendedName>
</protein>